<accession>A0ABW1H1R5</accession>
<dbReference type="PANTHER" id="PTHR10353">
    <property type="entry name" value="GLYCOSYL HYDROLASE"/>
    <property type="match status" value="1"/>
</dbReference>
<dbReference type="PRINTS" id="PR00131">
    <property type="entry name" value="GLHYDRLASE1"/>
</dbReference>
<organism evidence="5 6">
    <name type="scientific">Micromonospora vulcania</name>
    <dbReference type="NCBI Taxonomy" id="1441873"/>
    <lineage>
        <taxon>Bacteria</taxon>
        <taxon>Bacillati</taxon>
        <taxon>Actinomycetota</taxon>
        <taxon>Actinomycetes</taxon>
        <taxon>Micromonosporales</taxon>
        <taxon>Micromonosporaceae</taxon>
        <taxon>Micromonospora</taxon>
    </lineage>
</organism>
<protein>
    <submittedName>
        <fullName evidence="5">Family 1 glycosylhydrolase</fullName>
    </submittedName>
</protein>
<comment type="similarity">
    <text evidence="1 4">Belongs to the glycosyl hydrolase 1 family.</text>
</comment>
<sequence length="128" mass="14187">MPNTVLDPDLPLARLARATACPTRSRSPTVAAEGGIATEDDHERLDYLASHLAALAQARAEAVDVRGYLHWSAFDNFEWSEGYRPRFGLVAVDDAFTRLPKPSAHAFARLARTGRLDALHDLHERTPR</sequence>
<evidence type="ECO:0000256" key="3">
    <source>
        <dbReference type="ARBA" id="ARBA00023295"/>
    </source>
</evidence>
<evidence type="ECO:0000313" key="6">
    <source>
        <dbReference type="Proteomes" id="UP001596226"/>
    </source>
</evidence>
<dbReference type="InterPro" id="IPR017853">
    <property type="entry name" value="GH"/>
</dbReference>
<keyword evidence="6" id="KW-1185">Reference proteome</keyword>
<evidence type="ECO:0000256" key="1">
    <source>
        <dbReference type="ARBA" id="ARBA00010838"/>
    </source>
</evidence>
<reference evidence="6" key="1">
    <citation type="journal article" date="2019" name="Int. J. Syst. Evol. Microbiol.">
        <title>The Global Catalogue of Microorganisms (GCM) 10K type strain sequencing project: providing services to taxonomists for standard genome sequencing and annotation.</title>
        <authorList>
            <consortium name="The Broad Institute Genomics Platform"/>
            <consortium name="The Broad Institute Genome Sequencing Center for Infectious Disease"/>
            <person name="Wu L."/>
            <person name="Ma J."/>
        </authorList>
    </citation>
    <scope>NUCLEOTIDE SEQUENCE [LARGE SCALE GENOMIC DNA]</scope>
    <source>
        <strain evidence="6">CGMCC 4.7144</strain>
    </source>
</reference>
<gene>
    <name evidence="5" type="ORF">ACFQGL_05775</name>
</gene>
<keyword evidence="2" id="KW-0378">Hydrolase</keyword>
<dbReference type="Proteomes" id="UP001596226">
    <property type="component" value="Unassembled WGS sequence"/>
</dbReference>
<comment type="caution">
    <text evidence="5">The sequence shown here is derived from an EMBL/GenBank/DDBJ whole genome shotgun (WGS) entry which is preliminary data.</text>
</comment>
<dbReference type="SUPFAM" id="SSF51445">
    <property type="entry name" value="(Trans)glycosidases"/>
    <property type="match status" value="1"/>
</dbReference>
<evidence type="ECO:0000256" key="4">
    <source>
        <dbReference type="RuleBase" id="RU003690"/>
    </source>
</evidence>
<evidence type="ECO:0000313" key="5">
    <source>
        <dbReference type="EMBL" id="MFC5922848.1"/>
    </source>
</evidence>
<dbReference type="Gene3D" id="3.20.20.80">
    <property type="entry name" value="Glycosidases"/>
    <property type="match status" value="1"/>
</dbReference>
<proteinExistence type="inferred from homology"/>
<dbReference type="EMBL" id="JBHSQS010000003">
    <property type="protein sequence ID" value="MFC5922848.1"/>
    <property type="molecule type" value="Genomic_DNA"/>
</dbReference>
<dbReference type="RefSeq" id="WP_377506454.1">
    <property type="nucleotide sequence ID" value="NZ_JBHSQS010000003.1"/>
</dbReference>
<dbReference type="Pfam" id="PF00232">
    <property type="entry name" value="Glyco_hydro_1"/>
    <property type="match status" value="1"/>
</dbReference>
<dbReference type="PANTHER" id="PTHR10353:SF36">
    <property type="entry name" value="LP05116P"/>
    <property type="match status" value="1"/>
</dbReference>
<dbReference type="InterPro" id="IPR001360">
    <property type="entry name" value="Glyco_hydro_1"/>
</dbReference>
<evidence type="ECO:0000256" key="2">
    <source>
        <dbReference type="ARBA" id="ARBA00022801"/>
    </source>
</evidence>
<name>A0ABW1H1R5_9ACTN</name>
<keyword evidence="3" id="KW-0326">Glycosidase</keyword>